<keyword evidence="3" id="KW-1185">Reference proteome</keyword>
<feature type="transmembrane region" description="Helical" evidence="1">
    <location>
        <begin position="65"/>
        <end position="80"/>
    </location>
</feature>
<dbReference type="RefSeq" id="WP_308913758.1">
    <property type="nucleotide sequence ID" value="NZ_JAVGVR010000001.1"/>
</dbReference>
<dbReference type="EMBL" id="JAVGVR010000001">
    <property type="protein sequence ID" value="MDQ6598914.1"/>
    <property type="molecule type" value="Genomic_DNA"/>
</dbReference>
<evidence type="ECO:0000256" key="1">
    <source>
        <dbReference type="SAM" id="Phobius"/>
    </source>
</evidence>
<name>A0AA90QZ42_9BACI</name>
<evidence type="ECO:0000313" key="3">
    <source>
        <dbReference type="Proteomes" id="UP001178888"/>
    </source>
</evidence>
<evidence type="ECO:0000313" key="2">
    <source>
        <dbReference type="EMBL" id="MDQ6598914.1"/>
    </source>
</evidence>
<keyword evidence="1" id="KW-1133">Transmembrane helix</keyword>
<protein>
    <submittedName>
        <fullName evidence="2">Uncharacterized protein</fullName>
    </submittedName>
</protein>
<organism evidence="2 3">
    <name type="scientific">Bacillus salipaludis</name>
    <dbReference type="NCBI Taxonomy" id="2547811"/>
    <lineage>
        <taxon>Bacteria</taxon>
        <taxon>Bacillati</taxon>
        <taxon>Bacillota</taxon>
        <taxon>Bacilli</taxon>
        <taxon>Bacillales</taxon>
        <taxon>Bacillaceae</taxon>
        <taxon>Bacillus</taxon>
    </lineage>
</organism>
<gene>
    <name evidence="2" type="ORF">RCG21_21610</name>
</gene>
<reference evidence="2" key="1">
    <citation type="submission" date="2023-08" db="EMBL/GenBank/DDBJ databases">
        <title>Nitrogen cycling bacteria in agricultural field soils.</title>
        <authorList>
            <person name="Jang J."/>
        </authorList>
    </citation>
    <scope>NUCLEOTIDE SEQUENCE</scope>
    <source>
        <strain evidence="2">PS3-36</strain>
    </source>
</reference>
<keyword evidence="1" id="KW-0472">Membrane</keyword>
<proteinExistence type="predicted"/>
<comment type="caution">
    <text evidence="2">The sequence shown here is derived from an EMBL/GenBank/DDBJ whole genome shotgun (WGS) entry which is preliminary data.</text>
</comment>
<dbReference type="Proteomes" id="UP001178888">
    <property type="component" value="Unassembled WGS sequence"/>
</dbReference>
<accession>A0AA90QZ42</accession>
<feature type="transmembrane region" description="Helical" evidence="1">
    <location>
        <begin position="26"/>
        <end position="44"/>
    </location>
</feature>
<dbReference type="AlphaFoldDB" id="A0AA90QZ42"/>
<sequence>MFFLNIMFSLILSVSGGILLQKHGYVWGGSLLTVGILFLIYTIIYYSRKNKRIDLRNKKRIEKKIMIGVFLLIVSIASMET</sequence>
<keyword evidence="1" id="KW-0812">Transmembrane</keyword>